<protein>
    <submittedName>
        <fullName evidence="2">Uncharacterized protein</fullName>
    </submittedName>
</protein>
<dbReference type="AlphaFoldDB" id="A0AAW1VHL7"/>
<accession>A0AAW1VHL7</accession>
<name>A0AAW1VHL7_RUBAR</name>
<evidence type="ECO:0000256" key="1">
    <source>
        <dbReference type="SAM" id="MobiDB-lite"/>
    </source>
</evidence>
<gene>
    <name evidence="2" type="ORF">M0R45_002006</name>
</gene>
<proteinExistence type="predicted"/>
<dbReference type="Proteomes" id="UP001457282">
    <property type="component" value="Unassembled WGS sequence"/>
</dbReference>
<organism evidence="2 3">
    <name type="scientific">Rubus argutus</name>
    <name type="common">Southern blackberry</name>
    <dbReference type="NCBI Taxonomy" id="59490"/>
    <lineage>
        <taxon>Eukaryota</taxon>
        <taxon>Viridiplantae</taxon>
        <taxon>Streptophyta</taxon>
        <taxon>Embryophyta</taxon>
        <taxon>Tracheophyta</taxon>
        <taxon>Spermatophyta</taxon>
        <taxon>Magnoliopsida</taxon>
        <taxon>eudicotyledons</taxon>
        <taxon>Gunneridae</taxon>
        <taxon>Pentapetalae</taxon>
        <taxon>rosids</taxon>
        <taxon>fabids</taxon>
        <taxon>Rosales</taxon>
        <taxon>Rosaceae</taxon>
        <taxon>Rosoideae</taxon>
        <taxon>Rosoideae incertae sedis</taxon>
        <taxon>Rubus</taxon>
    </lineage>
</organism>
<dbReference type="EMBL" id="JBEDUW010000290">
    <property type="protein sequence ID" value="KAK9901734.1"/>
    <property type="molecule type" value="Genomic_DNA"/>
</dbReference>
<evidence type="ECO:0000313" key="2">
    <source>
        <dbReference type="EMBL" id="KAK9901734.1"/>
    </source>
</evidence>
<feature type="region of interest" description="Disordered" evidence="1">
    <location>
        <begin position="1"/>
        <end position="21"/>
    </location>
</feature>
<evidence type="ECO:0000313" key="3">
    <source>
        <dbReference type="Proteomes" id="UP001457282"/>
    </source>
</evidence>
<sequence length="80" mass="8492">MPVDGPPRNAHAAPSSPPICSAQGRIEPLPVSFLAAQFIVAAPLPPRAHILRRSHHRDIFTTPLCPATASPCSCRCLSLC</sequence>
<keyword evidence="3" id="KW-1185">Reference proteome</keyword>
<comment type="caution">
    <text evidence="2">The sequence shown here is derived from an EMBL/GenBank/DDBJ whole genome shotgun (WGS) entry which is preliminary data.</text>
</comment>
<reference evidence="2 3" key="1">
    <citation type="journal article" date="2023" name="G3 (Bethesda)">
        <title>A chromosome-length genome assembly and annotation of blackberry (Rubus argutus, cv. 'Hillquist').</title>
        <authorList>
            <person name="Bruna T."/>
            <person name="Aryal R."/>
            <person name="Dudchenko O."/>
            <person name="Sargent D.J."/>
            <person name="Mead D."/>
            <person name="Buti M."/>
            <person name="Cavallini A."/>
            <person name="Hytonen T."/>
            <person name="Andres J."/>
            <person name="Pham M."/>
            <person name="Weisz D."/>
            <person name="Mascagni F."/>
            <person name="Usai G."/>
            <person name="Natali L."/>
            <person name="Bassil N."/>
            <person name="Fernandez G.E."/>
            <person name="Lomsadze A."/>
            <person name="Armour M."/>
            <person name="Olukolu B."/>
            <person name="Poorten T."/>
            <person name="Britton C."/>
            <person name="Davik J."/>
            <person name="Ashrafi H."/>
            <person name="Aiden E.L."/>
            <person name="Borodovsky M."/>
            <person name="Worthington M."/>
        </authorList>
    </citation>
    <scope>NUCLEOTIDE SEQUENCE [LARGE SCALE GENOMIC DNA]</scope>
    <source>
        <strain evidence="2">PI 553951</strain>
    </source>
</reference>